<proteinExistence type="predicted"/>
<feature type="compositionally biased region" description="Basic residues" evidence="3">
    <location>
        <begin position="276"/>
        <end position="286"/>
    </location>
</feature>
<dbReference type="InterPro" id="IPR042099">
    <property type="entry name" value="ANL_N_sf"/>
</dbReference>
<organism evidence="5 6">
    <name type="scientific">Tateyamaria omphalii</name>
    <dbReference type="NCBI Taxonomy" id="299262"/>
    <lineage>
        <taxon>Bacteria</taxon>
        <taxon>Pseudomonadati</taxon>
        <taxon>Pseudomonadota</taxon>
        <taxon>Alphaproteobacteria</taxon>
        <taxon>Rhodobacterales</taxon>
        <taxon>Roseobacteraceae</taxon>
        <taxon>Tateyamaria</taxon>
    </lineage>
</organism>
<dbReference type="Gene3D" id="3.40.50.12780">
    <property type="entry name" value="N-terminal domain of ligase-like"/>
    <property type="match status" value="1"/>
</dbReference>
<evidence type="ECO:0000256" key="3">
    <source>
        <dbReference type="SAM" id="MobiDB-lite"/>
    </source>
</evidence>
<accession>A0A1P8N205</accession>
<dbReference type="PANTHER" id="PTHR45527:SF1">
    <property type="entry name" value="FATTY ACID SYNTHASE"/>
    <property type="match status" value="1"/>
</dbReference>
<keyword evidence="5" id="KW-0614">Plasmid</keyword>
<evidence type="ECO:0000256" key="1">
    <source>
        <dbReference type="ARBA" id="ARBA00022450"/>
    </source>
</evidence>
<feature type="compositionally biased region" description="Low complexity" evidence="3">
    <location>
        <begin position="141"/>
        <end position="156"/>
    </location>
</feature>
<dbReference type="FunFam" id="3.30.300.30:FF:000010">
    <property type="entry name" value="Enterobactin synthetase component F"/>
    <property type="match status" value="1"/>
</dbReference>
<sequence length="286" mass="30109">MPDPFSAKDDARMYATGDLARWLPSGELDFLGRADFQVKLRGYRIELGEIETAIDGLDGVRQSVAIVREDIPGVQQLVAYLLADGSPEEPALKVALAEVLPAHMIPGRFVTLDSFPLTPNKKVDRKALPAPTAPARPKPLTPAATDSAPATAANNAPGFDGNVTAAISGIWTSILGVSDISARDSFFDLGGHSLLAVQAHREIKAQLGVTKLSITDIFRFPVLGDLAKAVQSKLESPAPKPAATAPQPAKVPETVGGGAAGAEPAPSRTDAMAQRRAMRAARRKGR</sequence>
<reference evidence="5 6" key="1">
    <citation type="submission" date="2017-01" db="EMBL/GenBank/DDBJ databases">
        <title>Complete genome of Tateyamaria omphalii DOK1-4 isolated from seawater in Dokdo.</title>
        <authorList>
            <person name="Kim J.H."/>
            <person name="Chi W.-J."/>
        </authorList>
    </citation>
    <scope>NUCLEOTIDE SEQUENCE [LARGE SCALE GENOMIC DNA]</scope>
    <source>
        <strain evidence="5 6">DOK1-4</strain>
        <plasmid evidence="5 6">pDOK1-4-6</plasmid>
    </source>
</reference>
<dbReference type="PANTHER" id="PTHR45527">
    <property type="entry name" value="NONRIBOSOMAL PEPTIDE SYNTHETASE"/>
    <property type="match status" value="1"/>
</dbReference>
<keyword evidence="1" id="KW-0596">Phosphopantetheine</keyword>
<protein>
    <recommendedName>
        <fullName evidence="4">Carrier domain-containing protein</fullName>
    </recommendedName>
</protein>
<dbReference type="Pfam" id="PF00550">
    <property type="entry name" value="PP-binding"/>
    <property type="match status" value="1"/>
</dbReference>
<evidence type="ECO:0000313" key="5">
    <source>
        <dbReference type="EMBL" id="APX14345.1"/>
    </source>
</evidence>
<dbReference type="InterPro" id="IPR020806">
    <property type="entry name" value="PKS_PP-bd"/>
</dbReference>
<dbReference type="SMART" id="SM00823">
    <property type="entry name" value="PKS_PP"/>
    <property type="match status" value="1"/>
</dbReference>
<dbReference type="Pfam" id="PF13193">
    <property type="entry name" value="AMP-binding_C"/>
    <property type="match status" value="1"/>
</dbReference>
<dbReference type="Gene3D" id="1.10.1200.10">
    <property type="entry name" value="ACP-like"/>
    <property type="match status" value="1"/>
</dbReference>
<dbReference type="EMBL" id="CP019318">
    <property type="protein sequence ID" value="APX14345.1"/>
    <property type="molecule type" value="Genomic_DNA"/>
</dbReference>
<dbReference type="SUPFAM" id="SSF47336">
    <property type="entry name" value="ACP-like"/>
    <property type="match status" value="1"/>
</dbReference>
<dbReference type="GO" id="GO:0044550">
    <property type="term" value="P:secondary metabolite biosynthetic process"/>
    <property type="evidence" value="ECO:0007669"/>
    <property type="project" value="TreeGrafter"/>
</dbReference>
<dbReference type="InterPro" id="IPR009081">
    <property type="entry name" value="PP-bd_ACP"/>
</dbReference>
<evidence type="ECO:0000259" key="4">
    <source>
        <dbReference type="PROSITE" id="PS50075"/>
    </source>
</evidence>
<feature type="compositionally biased region" description="Low complexity" evidence="3">
    <location>
        <begin position="261"/>
        <end position="275"/>
    </location>
</feature>
<keyword evidence="6" id="KW-1185">Reference proteome</keyword>
<dbReference type="InterPro" id="IPR045851">
    <property type="entry name" value="AMP-bd_C_sf"/>
</dbReference>
<feature type="region of interest" description="Disordered" evidence="3">
    <location>
        <begin position="123"/>
        <end position="156"/>
    </location>
</feature>
<feature type="domain" description="Carrier" evidence="4">
    <location>
        <begin position="158"/>
        <end position="234"/>
    </location>
</feature>
<dbReference type="InterPro" id="IPR025110">
    <property type="entry name" value="AMP-bd_C"/>
</dbReference>
<dbReference type="SUPFAM" id="SSF56801">
    <property type="entry name" value="Acetyl-CoA synthetase-like"/>
    <property type="match status" value="1"/>
</dbReference>
<evidence type="ECO:0000256" key="2">
    <source>
        <dbReference type="ARBA" id="ARBA00022553"/>
    </source>
</evidence>
<evidence type="ECO:0000313" key="6">
    <source>
        <dbReference type="Proteomes" id="UP000186336"/>
    </source>
</evidence>
<dbReference type="InterPro" id="IPR036736">
    <property type="entry name" value="ACP-like_sf"/>
</dbReference>
<gene>
    <name evidence="5" type="ORF">BWR18_20960</name>
</gene>
<dbReference type="GO" id="GO:0031177">
    <property type="term" value="F:phosphopantetheine binding"/>
    <property type="evidence" value="ECO:0007669"/>
    <property type="project" value="InterPro"/>
</dbReference>
<geneLocation type="plasmid" evidence="5 6">
    <name>pDOK1-4-6</name>
</geneLocation>
<feature type="compositionally biased region" description="Pro residues" evidence="3">
    <location>
        <begin position="131"/>
        <end position="140"/>
    </location>
</feature>
<dbReference type="AlphaFoldDB" id="A0A1P8N205"/>
<keyword evidence="2" id="KW-0597">Phosphoprotein</keyword>
<dbReference type="Gene3D" id="3.30.300.30">
    <property type="match status" value="1"/>
</dbReference>
<dbReference type="RefSeq" id="WP_076630941.1">
    <property type="nucleotide sequence ID" value="NZ_CP019318.1"/>
</dbReference>
<feature type="region of interest" description="Disordered" evidence="3">
    <location>
        <begin position="236"/>
        <end position="286"/>
    </location>
</feature>
<dbReference type="PROSITE" id="PS50075">
    <property type="entry name" value="CARRIER"/>
    <property type="match status" value="1"/>
</dbReference>
<name>A0A1P8N205_9RHOB</name>
<dbReference type="Proteomes" id="UP000186336">
    <property type="component" value="Plasmid pDOK1-4-6"/>
</dbReference>
<dbReference type="GO" id="GO:0043041">
    <property type="term" value="P:amino acid activation for nonribosomal peptide biosynthetic process"/>
    <property type="evidence" value="ECO:0007669"/>
    <property type="project" value="TreeGrafter"/>
</dbReference>
<dbReference type="GO" id="GO:0005737">
    <property type="term" value="C:cytoplasm"/>
    <property type="evidence" value="ECO:0007669"/>
    <property type="project" value="TreeGrafter"/>
</dbReference>
<dbReference type="KEGG" id="tom:BWR18_20960"/>